<evidence type="ECO:0000313" key="6">
    <source>
        <dbReference type="EMBL" id="MET9843129.1"/>
    </source>
</evidence>
<dbReference type="InterPro" id="IPR008271">
    <property type="entry name" value="Ser/Thr_kinase_AS"/>
</dbReference>
<feature type="binding site" evidence="3">
    <location>
        <position position="46"/>
    </location>
    <ligand>
        <name>ATP</name>
        <dbReference type="ChEBI" id="CHEBI:30616"/>
    </ligand>
</feature>
<dbReference type="Pfam" id="PF00069">
    <property type="entry name" value="Pkinase"/>
    <property type="match status" value="1"/>
</dbReference>
<gene>
    <name evidence="6" type="ORF">ABZZ21_00810</name>
</gene>
<dbReference type="SMART" id="SM00564">
    <property type="entry name" value="PQQ"/>
    <property type="match status" value="7"/>
</dbReference>
<evidence type="ECO:0000256" key="1">
    <source>
        <dbReference type="ARBA" id="ARBA00022741"/>
    </source>
</evidence>
<dbReference type="Pfam" id="PF13360">
    <property type="entry name" value="PQQ_2"/>
    <property type="match status" value="2"/>
</dbReference>
<feature type="compositionally biased region" description="Low complexity" evidence="4">
    <location>
        <begin position="405"/>
        <end position="419"/>
    </location>
</feature>
<name>A0ABV2UNK8_9ACTN</name>
<dbReference type="SUPFAM" id="SSF50998">
    <property type="entry name" value="Quinoprotein alcohol dehydrogenase-like"/>
    <property type="match status" value="2"/>
</dbReference>
<proteinExistence type="predicted"/>
<dbReference type="Gene3D" id="3.30.200.20">
    <property type="entry name" value="Phosphorylase Kinase, domain 1"/>
    <property type="match status" value="1"/>
</dbReference>
<dbReference type="InterPro" id="IPR015943">
    <property type="entry name" value="WD40/YVTN_repeat-like_dom_sf"/>
</dbReference>
<evidence type="ECO:0000256" key="2">
    <source>
        <dbReference type="ARBA" id="ARBA00022840"/>
    </source>
</evidence>
<dbReference type="InterPro" id="IPR011047">
    <property type="entry name" value="Quinoprotein_ADH-like_sf"/>
</dbReference>
<dbReference type="InterPro" id="IPR000719">
    <property type="entry name" value="Prot_kinase_dom"/>
</dbReference>
<accession>A0ABV2UNK8</accession>
<keyword evidence="6" id="KW-0808">Transferase</keyword>
<dbReference type="PANTHER" id="PTHR34512:SF30">
    <property type="entry name" value="OUTER MEMBRANE PROTEIN ASSEMBLY FACTOR BAMB"/>
    <property type="match status" value="1"/>
</dbReference>
<dbReference type="SUPFAM" id="SSF56112">
    <property type="entry name" value="Protein kinase-like (PK-like)"/>
    <property type="match status" value="1"/>
</dbReference>
<dbReference type="Proteomes" id="UP001550210">
    <property type="component" value="Unassembled WGS sequence"/>
</dbReference>
<comment type="caution">
    <text evidence="6">The sequence shown here is derived from an EMBL/GenBank/DDBJ whole genome shotgun (WGS) entry which is preliminary data.</text>
</comment>
<dbReference type="CDD" id="cd14014">
    <property type="entry name" value="STKc_PknB_like"/>
    <property type="match status" value="1"/>
</dbReference>
<dbReference type="PROSITE" id="PS00108">
    <property type="entry name" value="PROTEIN_KINASE_ST"/>
    <property type="match status" value="1"/>
</dbReference>
<keyword evidence="2 3" id="KW-0067">ATP-binding</keyword>
<evidence type="ECO:0000259" key="5">
    <source>
        <dbReference type="PROSITE" id="PS50011"/>
    </source>
</evidence>
<feature type="region of interest" description="Disordered" evidence="4">
    <location>
        <begin position="448"/>
        <end position="480"/>
    </location>
</feature>
<keyword evidence="1 3" id="KW-0547">Nucleotide-binding</keyword>
<dbReference type="RefSeq" id="WP_355390528.1">
    <property type="nucleotide sequence ID" value="NZ_JBEXPZ010000001.1"/>
</dbReference>
<dbReference type="EMBL" id="JBEXPZ010000001">
    <property type="protein sequence ID" value="MET9843129.1"/>
    <property type="molecule type" value="Genomic_DNA"/>
</dbReference>
<protein>
    <submittedName>
        <fullName evidence="6">Serine/threonine-protein kinase</fullName>
    </submittedName>
</protein>
<reference evidence="6 7" key="1">
    <citation type="submission" date="2024-06" db="EMBL/GenBank/DDBJ databases">
        <title>The Natural Products Discovery Center: Release of the First 8490 Sequenced Strains for Exploring Actinobacteria Biosynthetic Diversity.</title>
        <authorList>
            <person name="Kalkreuter E."/>
            <person name="Kautsar S.A."/>
            <person name="Yang D."/>
            <person name="Bader C.D."/>
            <person name="Teijaro C.N."/>
            <person name="Fluegel L."/>
            <person name="Davis C.M."/>
            <person name="Simpson J.R."/>
            <person name="Lauterbach L."/>
            <person name="Steele A.D."/>
            <person name="Gui C."/>
            <person name="Meng S."/>
            <person name="Li G."/>
            <person name="Viehrig K."/>
            <person name="Ye F."/>
            <person name="Su P."/>
            <person name="Kiefer A.F."/>
            <person name="Nichols A."/>
            <person name="Cepeda A.J."/>
            <person name="Yan W."/>
            <person name="Fan B."/>
            <person name="Jiang Y."/>
            <person name="Adhikari A."/>
            <person name="Zheng C.-J."/>
            <person name="Schuster L."/>
            <person name="Cowan T.M."/>
            <person name="Smanski M.J."/>
            <person name="Chevrette M.G."/>
            <person name="De Carvalho L.P.S."/>
            <person name="Shen B."/>
        </authorList>
    </citation>
    <scope>NUCLEOTIDE SEQUENCE [LARGE SCALE GENOMIC DNA]</scope>
    <source>
        <strain evidence="6 7">NPDC006434</strain>
    </source>
</reference>
<dbReference type="InterPro" id="IPR011009">
    <property type="entry name" value="Kinase-like_dom_sf"/>
</dbReference>
<dbReference type="SMART" id="SM00220">
    <property type="entry name" value="S_TKc"/>
    <property type="match status" value="1"/>
</dbReference>
<evidence type="ECO:0000313" key="7">
    <source>
        <dbReference type="Proteomes" id="UP001550210"/>
    </source>
</evidence>
<dbReference type="Gene3D" id="2.130.10.10">
    <property type="entry name" value="YVTN repeat-like/Quinoprotein amine dehydrogenase"/>
    <property type="match status" value="3"/>
</dbReference>
<keyword evidence="6" id="KW-0418">Kinase</keyword>
<dbReference type="InterPro" id="IPR017441">
    <property type="entry name" value="Protein_kinase_ATP_BS"/>
</dbReference>
<feature type="domain" description="Protein kinase" evidence="5">
    <location>
        <begin position="18"/>
        <end position="268"/>
    </location>
</feature>
<evidence type="ECO:0000256" key="3">
    <source>
        <dbReference type="PROSITE-ProRule" id="PRU10141"/>
    </source>
</evidence>
<dbReference type="InterPro" id="IPR002372">
    <property type="entry name" value="PQQ_rpt_dom"/>
</dbReference>
<dbReference type="PANTHER" id="PTHR34512">
    <property type="entry name" value="CELL SURFACE PROTEIN"/>
    <property type="match status" value="1"/>
</dbReference>
<feature type="compositionally biased region" description="Pro residues" evidence="4">
    <location>
        <begin position="362"/>
        <end position="382"/>
    </location>
</feature>
<dbReference type="PROSITE" id="PS50011">
    <property type="entry name" value="PROTEIN_KINASE_DOM"/>
    <property type="match status" value="1"/>
</dbReference>
<dbReference type="GO" id="GO:0016301">
    <property type="term" value="F:kinase activity"/>
    <property type="evidence" value="ECO:0007669"/>
    <property type="project" value="UniProtKB-KW"/>
</dbReference>
<feature type="region of interest" description="Disordered" evidence="4">
    <location>
        <begin position="354"/>
        <end position="421"/>
    </location>
</feature>
<dbReference type="PROSITE" id="PS00107">
    <property type="entry name" value="PROTEIN_KINASE_ATP"/>
    <property type="match status" value="1"/>
</dbReference>
<evidence type="ECO:0000256" key="4">
    <source>
        <dbReference type="SAM" id="MobiDB-lite"/>
    </source>
</evidence>
<keyword evidence="7" id="KW-1185">Reference proteome</keyword>
<sequence>MEAYEALEPGDPEGIGRYRIVARLGAGGMGRVYLGRSPGGRAVAVKVVRAELAEDAEFRRRFAREVAAARRVNGVFTAGVVDADPEGSPPWLATAYVPGVALSEAVTAHGPWPQGPVLALGAGLAEALEAIHAVDVVHRDLKPSNILLAMDGPRVIDFGISVAQEVSALTRTGMVVGTPGFMSPEQLTGKPIGPASDVFSLGAVLTFAATGSGPFGTGSGHALGFRVVYEEPDLSRLPPRLRPLVASCLAKQPDRRPTVATLLDHLAEAAAEPPGETEPADRATAAEADAGEVVAGETVAGGRVAGEAGTGQADAGGAFTGEAVTGGRLAGEVGTHPPTRPGWLPAPVAASVHARTTVQGPAVPPPPAAPRAPTPAPDPAPSRIPAEVPEPVASRPEPVASDPEPAASGAAPASRAPGPSRRRALVGGLGIAAAAGLGFAGWKLGDRDSAKEPKGLPGSSRRTDASPTQTPSPSPAAPSGVEKWKFITGGLVYASPIVADGVVYVGGETDFLYALDADTGALRWAFETGGNVNAEPAVADGTVYVPSEDGNLYAVDVDTGRQRWKFRTGKGRSSPPTVADGLVYVGGGGRLPKGIGGTYRDDQEGHVYAVDSGTGAQLWKSTTSSRVEEAPTVADGAVYACALRGTAYALDAATGKRRWEFTTGGLLDSAVAVADGVVYLSSEDGHVYALDATTGDRRWKFAAERHVSGPTVVDGTVYLGGGDGELTAVDARTGKRRWRTRIGREPFVGAPTVVDGVAYTGSGDGHLYAVDATTGGKRWAFPTGSPVGAVPAFADGVLYLSSVNGVVYAVT</sequence>
<dbReference type="InterPro" id="IPR018391">
    <property type="entry name" value="PQQ_b-propeller_rpt"/>
</dbReference>
<dbReference type="Gene3D" id="1.10.510.10">
    <property type="entry name" value="Transferase(Phosphotransferase) domain 1"/>
    <property type="match status" value="1"/>
</dbReference>
<organism evidence="6 7">
    <name type="scientific">Streptomyces ossamyceticus</name>
    <dbReference type="NCBI Taxonomy" id="249581"/>
    <lineage>
        <taxon>Bacteria</taxon>
        <taxon>Bacillati</taxon>
        <taxon>Actinomycetota</taxon>
        <taxon>Actinomycetes</taxon>
        <taxon>Kitasatosporales</taxon>
        <taxon>Streptomycetaceae</taxon>
        <taxon>Streptomyces</taxon>
    </lineage>
</organism>